<dbReference type="Gene3D" id="2.60.120.200">
    <property type="match status" value="1"/>
</dbReference>
<dbReference type="Gene3D" id="2.115.10.20">
    <property type="entry name" value="Glycosyl hydrolase domain, family 43"/>
    <property type="match status" value="1"/>
</dbReference>
<dbReference type="SUPFAM" id="SSF49899">
    <property type="entry name" value="Concanavalin A-like lectins/glucanases"/>
    <property type="match status" value="1"/>
</dbReference>
<evidence type="ECO:0000256" key="5">
    <source>
        <dbReference type="SAM" id="SignalP"/>
    </source>
</evidence>
<protein>
    <submittedName>
        <fullName evidence="7">Glycoside hydrolase family 43 protein</fullName>
    </submittedName>
</protein>
<dbReference type="CDD" id="cd18617">
    <property type="entry name" value="GH43_XynB-like"/>
    <property type="match status" value="1"/>
</dbReference>
<dbReference type="Pfam" id="PF17851">
    <property type="entry name" value="GH43_C2"/>
    <property type="match status" value="1"/>
</dbReference>
<evidence type="ECO:0000313" key="7">
    <source>
        <dbReference type="EMBL" id="MFC4655677.1"/>
    </source>
</evidence>
<keyword evidence="3 4" id="KW-0326">Glycosidase</keyword>
<evidence type="ECO:0000256" key="4">
    <source>
        <dbReference type="RuleBase" id="RU361187"/>
    </source>
</evidence>
<evidence type="ECO:0000256" key="3">
    <source>
        <dbReference type="ARBA" id="ARBA00023295"/>
    </source>
</evidence>
<dbReference type="EMBL" id="JBHSGB010000010">
    <property type="protein sequence ID" value="MFC4655677.1"/>
    <property type="molecule type" value="Genomic_DNA"/>
</dbReference>
<evidence type="ECO:0000313" key="8">
    <source>
        <dbReference type="Proteomes" id="UP001595962"/>
    </source>
</evidence>
<reference evidence="8" key="1">
    <citation type="journal article" date="2019" name="Int. J. Syst. Evol. Microbiol.">
        <title>The Global Catalogue of Microorganisms (GCM) 10K type strain sequencing project: providing services to taxonomists for standard genome sequencing and annotation.</title>
        <authorList>
            <consortium name="The Broad Institute Genomics Platform"/>
            <consortium name="The Broad Institute Genome Sequencing Center for Infectious Disease"/>
            <person name="Wu L."/>
            <person name="Ma J."/>
        </authorList>
    </citation>
    <scope>NUCLEOTIDE SEQUENCE [LARGE SCALE GENOMIC DNA]</scope>
    <source>
        <strain evidence="8">DT28</strain>
    </source>
</reference>
<keyword evidence="8" id="KW-1185">Reference proteome</keyword>
<feature type="domain" description="Beta-xylosidase C-terminal Concanavalin A-like" evidence="6">
    <location>
        <begin position="377"/>
        <end position="550"/>
    </location>
</feature>
<dbReference type="PANTHER" id="PTHR42812:SF12">
    <property type="entry name" value="BETA-XYLOSIDASE-RELATED"/>
    <property type="match status" value="1"/>
</dbReference>
<evidence type="ECO:0000256" key="2">
    <source>
        <dbReference type="ARBA" id="ARBA00022801"/>
    </source>
</evidence>
<name>A0ABV9JN38_9GAMM</name>
<dbReference type="RefSeq" id="WP_377334166.1">
    <property type="nucleotide sequence ID" value="NZ_JBHSGB010000010.1"/>
</dbReference>
<feature type="chain" id="PRO_5046831594" evidence="5">
    <location>
        <begin position="21"/>
        <end position="556"/>
    </location>
</feature>
<organism evidence="7 8">
    <name type="scientific">Rheinheimera marina</name>
    <dbReference type="NCBI Taxonomy" id="1774958"/>
    <lineage>
        <taxon>Bacteria</taxon>
        <taxon>Pseudomonadati</taxon>
        <taxon>Pseudomonadota</taxon>
        <taxon>Gammaproteobacteria</taxon>
        <taxon>Chromatiales</taxon>
        <taxon>Chromatiaceae</taxon>
        <taxon>Rheinheimera</taxon>
    </lineage>
</organism>
<comment type="caution">
    <text evidence="7">The sequence shown here is derived from an EMBL/GenBank/DDBJ whole genome shotgun (WGS) entry which is preliminary data.</text>
</comment>
<dbReference type="PANTHER" id="PTHR42812">
    <property type="entry name" value="BETA-XYLOSIDASE"/>
    <property type="match status" value="1"/>
</dbReference>
<keyword evidence="2 4" id="KW-0378">Hydrolase</keyword>
<dbReference type="SUPFAM" id="SSF75005">
    <property type="entry name" value="Arabinanase/levansucrase/invertase"/>
    <property type="match status" value="1"/>
</dbReference>
<dbReference type="InterPro" id="IPR041542">
    <property type="entry name" value="GH43_C2"/>
</dbReference>
<dbReference type="Pfam" id="PF04616">
    <property type="entry name" value="Glyco_hydro_43"/>
    <property type="match status" value="1"/>
</dbReference>
<accession>A0ABV9JN38</accession>
<dbReference type="InterPro" id="IPR023296">
    <property type="entry name" value="Glyco_hydro_beta-prop_sf"/>
</dbReference>
<dbReference type="Proteomes" id="UP001595962">
    <property type="component" value="Unassembled WGS sequence"/>
</dbReference>
<sequence length="556" mass="61748">MRHLWPLCALLCSFWQSSWAAEAASARFGWFQYQGEDAVFAVPLKVGHYRNPVLAGFFPDPSITRRGDDFYLVNSSFSYLPGLPILHSKDLVNWQLIGHALTRPSQFEFAGAGLSRGIYAPTLRYHQGTFYLIGTVVDQGGNFILTATDPAGPWSDPIWLPEVGGIDPDLFFDEDGKVYISHNDAPPGEPLYEGHRAIWLWQFDPVAKKVKPESKRLLVNGGVDIRQQPIWIEGPHLYKHNGWYYLLCAEGGTADQHSAVIFRSRSLSEPFVPAVQNPILTQRDLAPDRASPITTAGHADFIQLDDGSWWAVFLAARAYQQRYSNVGRETYLLPVHWQDGWPQILTQGLAIPYQLASPASLKPQPVTVPQTGNFVWRDEFASTVLDLNWNWLRQFDQSWLQLKDGALHLRAKADRLESSGQPAFIGRRLQHLNFTASTALQLPSAGQSAGLVLLQNELHHYYIGARRTASGAEVFLEQAKGAKATQLLAEQLPAGPQELQLKVTGAGAELSFYYQLPGQGWQAFGPVQDGTVLSTQVAGGFVGSTLGLYSRLEDKP</sequence>
<dbReference type="GO" id="GO:0016787">
    <property type="term" value="F:hydrolase activity"/>
    <property type="evidence" value="ECO:0007669"/>
    <property type="project" value="UniProtKB-KW"/>
</dbReference>
<keyword evidence="5" id="KW-0732">Signal</keyword>
<feature type="signal peptide" evidence="5">
    <location>
        <begin position="1"/>
        <end position="20"/>
    </location>
</feature>
<gene>
    <name evidence="7" type="ORF">ACFO3I_11705</name>
</gene>
<dbReference type="InterPro" id="IPR013320">
    <property type="entry name" value="ConA-like_dom_sf"/>
</dbReference>
<evidence type="ECO:0000256" key="1">
    <source>
        <dbReference type="ARBA" id="ARBA00009865"/>
    </source>
</evidence>
<proteinExistence type="inferred from homology"/>
<dbReference type="InterPro" id="IPR006710">
    <property type="entry name" value="Glyco_hydro_43"/>
</dbReference>
<evidence type="ECO:0000259" key="6">
    <source>
        <dbReference type="Pfam" id="PF17851"/>
    </source>
</evidence>
<comment type="similarity">
    <text evidence="1 4">Belongs to the glycosyl hydrolase 43 family.</text>
</comment>
<dbReference type="InterPro" id="IPR051795">
    <property type="entry name" value="Glycosyl_Hydrlase_43"/>
</dbReference>